<evidence type="ECO:0000313" key="5">
    <source>
        <dbReference type="EMBL" id="KAK9835338.1"/>
    </source>
</evidence>
<dbReference type="InterPro" id="IPR009057">
    <property type="entry name" value="Homeodomain-like_sf"/>
</dbReference>
<dbReference type="Gene3D" id="1.10.10.60">
    <property type="entry name" value="Homeodomain-like"/>
    <property type="match status" value="1"/>
</dbReference>
<dbReference type="InterPro" id="IPR010561">
    <property type="entry name" value="LIN-9/ALY1"/>
</dbReference>
<name>A0AAW1RNU7_9CHLO</name>
<dbReference type="PANTHER" id="PTHR21689:SF2">
    <property type="entry name" value="PROTEIN LIN-9 HOMOLOG"/>
    <property type="match status" value="1"/>
</dbReference>
<feature type="compositionally biased region" description="Gly residues" evidence="3">
    <location>
        <begin position="413"/>
        <end position="434"/>
    </location>
</feature>
<feature type="compositionally biased region" description="Low complexity" evidence="3">
    <location>
        <begin position="381"/>
        <end position="401"/>
    </location>
</feature>
<dbReference type="PANTHER" id="PTHR21689">
    <property type="entry name" value="LIN-9"/>
    <property type="match status" value="1"/>
</dbReference>
<feature type="compositionally biased region" description="Low complexity" evidence="3">
    <location>
        <begin position="847"/>
        <end position="856"/>
    </location>
</feature>
<feature type="region of interest" description="Disordered" evidence="3">
    <location>
        <begin position="219"/>
        <end position="458"/>
    </location>
</feature>
<keyword evidence="6" id="KW-1185">Reference proteome</keyword>
<dbReference type="InterPro" id="IPR033471">
    <property type="entry name" value="DIRP"/>
</dbReference>
<reference evidence="5 6" key="1">
    <citation type="journal article" date="2024" name="Nat. Commun.">
        <title>Phylogenomics reveals the evolutionary origins of lichenization in chlorophyte algae.</title>
        <authorList>
            <person name="Puginier C."/>
            <person name="Libourel C."/>
            <person name="Otte J."/>
            <person name="Skaloud P."/>
            <person name="Haon M."/>
            <person name="Grisel S."/>
            <person name="Petersen M."/>
            <person name="Berrin J.G."/>
            <person name="Delaux P.M."/>
            <person name="Dal Grande F."/>
            <person name="Keller J."/>
        </authorList>
    </citation>
    <scope>NUCLEOTIDE SEQUENCE [LARGE SCALE GENOMIC DNA]</scope>
    <source>
        <strain evidence="5 6">SAG 245.80</strain>
    </source>
</reference>
<dbReference type="SMART" id="SM01135">
    <property type="entry name" value="DIRP"/>
    <property type="match status" value="1"/>
</dbReference>
<comment type="subcellular location">
    <subcellularLocation>
        <location evidence="1">Nucleus</location>
    </subcellularLocation>
</comment>
<dbReference type="InterPro" id="IPR001005">
    <property type="entry name" value="SANT/Myb"/>
</dbReference>
<feature type="compositionally biased region" description="Basic and acidic residues" evidence="3">
    <location>
        <begin position="301"/>
        <end position="313"/>
    </location>
</feature>
<feature type="region of interest" description="Disordered" evidence="3">
    <location>
        <begin position="77"/>
        <end position="163"/>
    </location>
</feature>
<feature type="compositionally biased region" description="Low complexity" evidence="3">
    <location>
        <begin position="138"/>
        <end position="150"/>
    </location>
</feature>
<protein>
    <recommendedName>
        <fullName evidence="4">DIRP domain-containing protein</fullName>
    </recommendedName>
</protein>
<dbReference type="GO" id="GO:0051726">
    <property type="term" value="P:regulation of cell cycle"/>
    <property type="evidence" value="ECO:0007669"/>
    <property type="project" value="TreeGrafter"/>
</dbReference>
<evidence type="ECO:0000259" key="4">
    <source>
        <dbReference type="SMART" id="SM01135"/>
    </source>
</evidence>
<gene>
    <name evidence="5" type="ORF">WJX81_003256</name>
</gene>
<evidence type="ECO:0000256" key="2">
    <source>
        <dbReference type="ARBA" id="ARBA00023242"/>
    </source>
</evidence>
<dbReference type="AlphaFoldDB" id="A0AAW1RNU7"/>
<feature type="compositionally biased region" description="Pro residues" evidence="3">
    <location>
        <begin position="349"/>
        <end position="361"/>
    </location>
</feature>
<evidence type="ECO:0000256" key="3">
    <source>
        <dbReference type="SAM" id="MobiDB-lite"/>
    </source>
</evidence>
<feature type="compositionally biased region" description="Gly residues" evidence="3">
    <location>
        <begin position="857"/>
        <end position="868"/>
    </location>
</feature>
<dbReference type="Pfam" id="PF06584">
    <property type="entry name" value="DIRP"/>
    <property type="match status" value="1"/>
</dbReference>
<feature type="compositionally biased region" description="Basic residues" evidence="3">
    <location>
        <begin position="435"/>
        <end position="448"/>
    </location>
</feature>
<feature type="compositionally biased region" description="Low complexity" evidence="3">
    <location>
        <begin position="219"/>
        <end position="240"/>
    </location>
</feature>
<comment type="caution">
    <text evidence="5">The sequence shown here is derived from an EMBL/GenBank/DDBJ whole genome shotgun (WGS) entry which is preliminary data.</text>
</comment>
<evidence type="ECO:0000313" key="6">
    <source>
        <dbReference type="Proteomes" id="UP001445335"/>
    </source>
</evidence>
<dbReference type="EMBL" id="JALJOU010000028">
    <property type="protein sequence ID" value="KAK9835338.1"/>
    <property type="molecule type" value="Genomic_DNA"/>
</dbReference>
<dbReference type="GO" id="GO:0006357">
    <property type="term" value="P:regulation of transcription by RNA polymerase II"/>
    <property type="evidence" value="ECO:0007669"/>
    <property type="project" value="TreeGrafter"/>
</dbReference>
<feature type="compositionally biased region" description="Basic and acidic residues" evidence="3">
    <location>
        <begin position="323"/>
        <end position="332"/>
    </location>
</feature>
<feature type="compositionally biased region" description="Acidic residues" evidence="3">
    <location>
        <begin position="270"/>
        <end position="285"/>
    </location>
</feature>
<sequence length="1006" mass="103816">MSDNGDPGWSLSEGTKFFRAYAQYGPKWHAVAAEVGTKDASACEALFLAHTTYLSLPPQYQHEVAFVAMVSDQNKQSVVRERESDDTVSEDATRGTSAPRFAKARRTPRAGSAGRGGGGPPARSPGGVFTPGGRRRAGAAASEPAVPAAWGGRGKRGAAVPVVSPESSALKRKRVQARLQFGEDGGVLRRGLRNLDDGDADGADALLSLAVLASDSAAAAAAPAPNPGRRVSPAKPAPGSRRPRSPLPEPRKRARPAEPPPRSPPSAKETEEDSDNGEMEPEAEPEPVLLSPGGRPRRRRVEPSALRDMHREDAEDGAAARNRAAEAGERRGRSASAATSEAPDGQERAPPPPPLPPPALRPRPQRARAAAAPKPPPAPPAGASGSGADASDSGAPDTSGAPEPAPKAESGAATGGGGGPTGGGSGGGPTGGGGGRRRAAPRRQRRRKSAPEKLHPMMSRIKSLFGRRGGGGLLLGVPGVPAGMGGALSSSPTAASPLPGIILPGMEGDESNAPRAAELQLRHCLDARTRRWVAAEFFCSAIDRPWFLHNPLQGLLAHLSIPERARLARAERSALRAVLGRPRRLSLAFLREERAALEAWRERARAKYEQLGYGREVPPDYPRQLQVSQRVTARHPVTRQLHDGDVLTVAPSCYRIQFDRRELAVELVKDVDVMPLDPTQLLQAELLEAPYVGSLVLNGRRAAEGFRRPPGAPGAGAGPWGAVAGGGGAPGGPARGPAAGRAQQAARAAQAQRSEADVKALVEVTGVLDRKEELLAGLHRMNDEVEAGLHVDPATGRHCAAFQASYARVVLELKQVNEVLEAALVQLQARNNPHAAAAVAQALQKGSSPAPAPLATAGGGALGVGGPSGTTPQQAAVQAAFEHARKLVMAQGGSTLRAGAGEGAAAEEGAPGAAAAPGGVAAVAGRGYREGSQEATWLLDLMAGCVAVLLTVHNCAESSAPNAVVAGSIEAAMAPLTPRAPANRPVFAAVRRTVDVLKQQLVAPSG</sequence>
<proteinExistence type="predicted"/>
<dbReference type="GO" id="GO:0003677">
    <property type="term" value="F:DNA binding"/>
    <property type="evidence" value="ECO:0007669"/>
    <property type="project" value="TreeGrafter"/>
</dbReference>
<dbReference type="SUPFAM" id="SSF46689">
    <property type="entry name" value="Homeodomain-like"/>
    <property type="match status" value="1"/>
</dbReference>
<keyword evidence="2" id="KW-0539">Nucleus</keyword>
<dbReference type="CDD" id="cd00167">
    <property type="entry name" value="SANT"/>
    <property type="match status" value="1"/>
</dbReference>
<dbReference type="Proteomes" id="UP001445335">
    <property type="component" value="Unassembled WGS sequence"/>
</dbReference>
<dbReference type="GO" id="GO:0005654">
    <property type="term" value="C:nucleoplasm"/>
    <property type="evidence" value="ECO:0007669"/>
    <property type="project" value="TreeGrafter"/>
</dbReference>
<feature type="domain" description="DIRP" evidence="4">
    <location>
        <begin position="538"/>
        <end position="637"/>
    </location>
</feature>
<dbReference type="GO" id="GO:0006351">
    <property type="term" value="P:DNA-templated transcription"/>
    <property type="evidence" value="ECO:0007669"/>
    <property type="project" value="InterPro"/>
</dbReference>
<evidence type="ECO:0000256" key="1">
    <source>
        <dbReference type="ARBA" id="ARBA00004123"/>
    </source>
</evidence>
<feature type="region of interest" description="Disordered" evidence="3">
    <location>
        <begin position="847"/>
        <end position="873"/>
    </location>
</feature>
<dbReference type="GO" id="GO:0017053">
    <property type="term" value="C:transcription repressor complex"/>
    <property type="evidence" value="ECO:0007669"/>
    <property type="project" value="InterPro"/>
</dbReference>
<organism evidence="5 6">
    <name type="scientific">Elliptochloris bilobata</name>
    <dbReference type="NCBI Taxonomy" id="381761"/>
    <lineage>
        <taxon>Eukaryota</taxon>
        <taxon>Viridiplantae</taxon>
        <taxon>Chlorophyta</taxon>
        <taxon>core chlorophytes</taxon>
        <taxon>Trebouxiophyceae</taxon>
        <taxon>Trebouxiophyceae incertae sedis</taxon>
        <taxon>Elliptochloris clade</taxon>
        <taxon>Elliptochloris</taxon>
    </lineage>
</organism>
<accession>A0AAW1RNU7</accession>